<keyword evidence="3 6" id="KW-0285">Flavoprotein</keyword>
<dbReference type="Proteomes" id="UP001501183">
    <property type="component" value="Unassembled WGS sequence"/>
</dbReference>
<dbReference type="EMBL" id="BAABFB010000097">
    <property type="protein sequence ID" value="GAA4491727.1"/>
    <property type="molecule type" value="Genomic_DNA"/>
</dbReference>
<evidence type="ECO:0000259" key="7">
    <source>
        <dbReference type="Pfam" id="PF00441"/>
    </source>
</evidence>
<dbReference type="InterPro" id="IPR013786">
    <property type="entry name" value="AcylCoA_DH/ox_N"/>
</dbReference>
<keyword evidence="11" id="KW-1185">Reference proteome</keyword>
<dbReference type="InterPro" id="IPR006091">
    <property type="entry name" value="Acyl-CoA_Oxase/DH_mid-dom"/>
</dbReference>
<dbReference type="InterPro" id="IPR009075">
    <property type="entry name" value="AcylCo_DH/oxidase_C"/>
</dbReference>
<dbReference type="CDD" id="cd00567">
    <property type="entry name" value="ACAD"/>
    <property type="match status" value="1"/>
</dbReference>
<dbReference type="Gene3D" id="2.40.110.10">
    <property type="entry name" value="Butyryl-CoA Dehydrogenase, subunit A, domain 2"/>
    <property type="match status" value="1"/>
</dbReference>
<dbReference type="PANTHER" id="PTHR43884:SF20">
    <property type="entry name" value="ACYL-COA DEHYDROGENASE FADE28"/>
    <property type="match status" value="1"/>
</dbReference>
<feature type="domain" description="Acyl-CoA dehydrogenase/oxidase N-terminal" evidence="9">
    <location>
        <begin position="14"/>
        <end position="121"/>
    </location>
</feature>
<comment type="cofactor">
    <cofactor evidence="1 6">
        <name>FAD</name>
        <dbReference type="ChEBI" id="CHEBI:57692"/>
    </cofactor>
</comment>
<feature type="domain" description="Acyl-CoA dehydrogenase/oxidase C-terminal" evidence="7">
    <location>
        <begin position="235"/>
        <end position="381"/>
    </location>
</feature>
<protein>
    <submittedName>
        <fullName evidence="10">Acyl-CoA dehydrogenase family protein</fullName>
    </submittedName>
</protein>
<reference evidence="11" key="1">
    <citation type="journal article" date="2019" name="Int. J. Syst. Evol. Microbiol.">
        <title>The Global Catalogue of Microorganisms (GCM) 10K type strain sequencing project: providing services to taxonomists for standard genome sequencing and annotation.</title>
        <authorList>
            <consortium name="The Broad Institute Genomics Platform"/>
            <consortium name="The Broad Institute Genome Sequencing Center for Infectious Disease"/>
            <person name="Wu L."/>
            <person name="Ma J."/>
        </authorList>
    </citation>
    <scope>NUCLEOTIDE SEQUENCE [LARGE SCALE GENOMIC DNA]</scope>
    <source>
        <strain evidence="11">JCM 32206</strain>
    </source>
</reference>
<evidence type="ECO:0000256" key="5">
    <source>
        <dbReference type="ARBA" id="ARBA00023002"/>
    </source>
</evidence>
<evidence type="ECO:0000256" key="1">
    <source>
        <dbReference type="ARBA" id="ARBA00001974"/>
    </source>
</evidence>
<dbReference type="SUPFAM" id="SSF56645">
    <property type="entry name" value="Acyl-CoA dehydrogenase NM domain-like"/>
    <property type="match status" value="1"/>
</dbReference>
<proteinExistence type="inferred from homology"/>
<evidence type="ECO:0000313" key="11">
    <source>
        <dbReference type="Proteomes" id="UP001501183"/>
    </source>
</evidence>
<dbReference type="InterPro" id="IPR009100">
    <property type="entry name" value="AcylCoA_DH/oxidase_NM_dom_sf"/>
</dbReference>
<dbReference type="InterPro" id="IPR046373">
    <property type="entry name" value="Acyl-CoA_Oxase/DH_mid-dom_sf"/>
</dbReference>
<dbReference type="PANTHER" id="PTHR43884">
    <property type="entry name" value="ACYL-COA DEHYDROGENASE"/>
    <property type="match status" value="1"/>
</dbReference>
<dbReference type="InterPro" id="IPR037069">
    <property type="entry name" value="AcylCoA_DH/ox_N_sf"/>
</dbReference>
<evidence type="ECO:0000256" key="4">
    <source>
        <dbReference type="ARBA" id="ARBA00022827"/>
    </source>
</evidence>
<sequence length="389" mass="41859">MIGNLLSDSVDTERMAAVRDATREVTSRWDRKYYLGCIEDGRVPAELLEGLADSGLLGVGLAEDLGGSGGGISEEVVLKETLSLAGLPLPYLIVPNFCRRVVAKFGTPEQRKSFIPGTLTGTSITCFGLTEAESGTNAFAMRTRAEAVSDGWLVNGQKIYISGAGDASRMLLVARTGTTDSGRARLSLFILDLPRNGVTMTPMRTSATLPERQYVVSFDDVLLPPDALVGEEGQGDRSMFFALNPERILGAAGSVGLGMHLLNRGAEFVKVRAPFGRPTGSYQAVQHPMARAYLQLQAARNLIYQAAADFDRGRNLGTAANAAKFLASEAAYDAYEATFQSFGGAAFDRDSDILPFYELARLQRVAPINNETVLNFIAEKALGLPRSDR</sequence>
<dbReference type="Gene3D" id="1.20.140.10">
    <property type="entry name" value="Butyryl-CoA Dehydrogenase, subunit A, domain 3"/>
    <property type="match status" value="1"/>
</dbReference>
<keyword evidence="5 6" id="KW-0560">Oxidoreductase</keyword>
<dbReference type="Pfam" id="PF02770">
    <property type="entry name" value="Acyl-CoA_dh_M"/>
    <property type="match status" value="1"/>
</dbReference>
<dbReference type="SUPFAM" id="SSF47203">
    <property type="entry name" value="Acyl-CoA dehydrogenase C-terminal domain-like"/>
    <property type="match status" value="1"/>
</dbReference>
<dbReference type="InterPro" id="IPR036250">
    <property type="entry name" value="AcylCo_DH-like_C"/>
</dbReference>
<evidence type="ECO:0000256" key="6">
    <source>
        <dbReference type="RuleBase" id="RU362125"/>
    </source>
</evidence>
<evidence type="ECO:0000259" key="8">
    <source>
        <dbReference type="Pfam" id="PF02770"/>
    </source>
</evidence>
<dbReference type="Pfam" id="PF02771">
    <property type="entry name" value="Acyl-CoA_dh_N"/>
    <property type="match status" value="1"/>
</dbReference>
<gene>
    <name evidence="10" type="ORF">GCM10023094_56390</name>
</gene>
<organism evidence="10 11">
    <name type="scientific">Rhodococcus olei</name>
    <dbReference type="NCBI Taxonomy" id="2161675"/>
    <lineage>
        <taxon>Bacteria</taxon>
        <taxon>Bacillati</taxon>
        <taxon>Actinomycetota</taxon>
        <taxon>Actinomycetes</taxon>
        <taxon>Mycobacteriales</taxon>
        <taxon>Nocardiaceae</taxon>
        <taxon>Rhodococcus</taxon>
    </lineage>
</organism>
<keyword evidence="4 6" id="KW-0274">FAD</keyword>
<feature type="domain" description="Acyl-CoA oxidase/dehydrogenase middle" evidence="8">
    <location>
        <begin position="126"/>
        <end position="221"/>
    </location>
</feature>
<comment type="caution">
    <text evidence="10">The sequence shown here is derived from an EMBL/GenBank/DDBJ whole genome shotgun (WGS) entry which is preliminary data.</text>
</comment>
<evidence type="ECO:0000313" key="10">
    <source>
        <dbReference type="EMBL" id="GAA4491727.1"/>
    </source>
</evidence>
<comment type="similarity">
    <text evidence="2 6">Belongs to the acyl-CoA dehydrogenase family.</text>
</comment>
<dbReference type="Gene3D" id="1.10.540.10">
    <property type="entry name" value="Acyl-CoA dehydrogenase/oxidase, N-terminal domain"/>
    <property type="match status" value="1"/>
</dbReference>
<dbReference type="Pfam" id="PF00441">
    <property type="entry name" value="Acyl-CoA_dh_1"/>
    <property type="match status" value="1"/>
</dbReference>
<evidence type="ECO:0000256" key="3">
    <source>
        <dbReference type="ARBA" id="ARBA00022630"/>
    </source>
</evidence>
<evidence type="ECO:0000259" key="9">
    <source>
        <dbReference type="Pfam" id="PF02771"/>
    </source>
</evidence>
<name>A0ABP8PR28_9NOCA</name>
<evidence type="ECO:0000256" key="2">
    <source>
        <dbReference type="ARBA" id="ARBA00009347"/>
    </source>
</evidence>
<accession>A0ABP8PR28</accession>